<sequence length="122" mass="13973">MLLTGMDRTDGFLQFMTVLILFVFVLAVTWLTTRWIAGYQKTKAAGCNLEVIETMRVTGNKYLQIVRAGERYLVIAVGKDEIHMLAELSREEIQFHENGNGQNLNFGDILEKFKKQNAKEDD</sequence>
<keyword evidence="4 6" id="KW-1133">Transmembrane helix</keyword>
<evidence type="ECO:0000256" key="5">
    <source>
        <dbReference type="ARBA" id="ARBA00023136"/>
    </source>
</evidence>
<evidence type="ECO:0000256" key="1">
    <source>
        <dbReference type="ARBA" id="ARBA00004236"/>
    </source>
</evidence>
<evidence type="ECO:0000256" key="3">
    <source>
        <dbReference type="ARBA" id="ARBA00022692"/>
    </source>
</evidence>
<dbReference type="InterPro" id="IPR022781">
    <property type="entry name" value="Flagellar_biosynth_FliO"/>
</dbReference>
<accession>A0ABT2T062</accession>
<evidence type="ECO:0000256" key="4">
    <source>
        <dbReference type="ARBA" id="ARBA00022989"/>
    </source>
</evidence>
<proteinExistence type="predicted"/>
<comment type="subcellular location">
    <subcellularLocation>
        <location evidence="1">Cell membrane</location>
    </subcellularLocation>
</comment>
<keyword evidence="2" id="KW-1003">Cell membrane</keyword>
<keyword evidence="7" id="KW-0966">Cell projection</keyword>
<keyword evidence="8" id="KW-1185">Reference proteome</keyword>
<protein>
    <submittedName>
        <fullName evidence="7">Flagellar biosynthetic protein FliO</fullName>
    </submittedName>
</protein>
<feature type="transmembrane region" description="Helical" evidence="6">
    <location>
        <begin position="12"/>
        <end position="33"/>
    </location>
</feature>
<reference evidence="7 8" key="1">
    <citation type="journal article" date="2021" name="ISME Commun">
        <title>Automated analysis of genomic sequences facilitates high-throughput and comprehensive description of bacteria.</title>
        <authorList>
            <person name="Hitch T.C.A."/>
        </authorList>
    </citation>
    <scope>NUCLEOTIDE SEQUENCE [LARGE SCALE GENOMIC DNA]</scope>
    <source>
        <strain evidence="7 8">Sanger_18</strain>
    </source>
</reference>
<keyword evidence="7" id="KW-0282">Flagellum</keyword>
<gene>
    <name evidence="7" type="ORF">OCV77_03840</name>
</gene>
<dbReference type="RefSeq" id="WP_118797615.1">
    <property type="nucleotide sequence ID" value="NZ_JAOQKJ010000003.1"/>
</dbReference>
<keyword evidence="3 6" id="KW-0812">Transmembrane</keyword>
<evidence type="ECO:0000313" key="8">
    <source>
        <dbReference type="Proteomes" id="UP001652432"/>
    </source>
</evidence>
<keyword evidence="7" id="KW-0969">Cilium</keyword>
<comment type="caution">
    <text evidence="7">The sequence shown here is derived from an EMBL/GenBank/DDBJ whole genome shotgun (WGS) entry which is preliminary data.</text>
</comment>
<dbReference type="Proteomes" id="UP001652432">
    <property type="component" value="Unassembled WGS sequence"/>
</dbReference>
<evidence type="ECO:0000256" key="6">
    <source>
        <dbReference type="SAM" id="Phobius"/>
    </source>
</evidence>
<name>A0ABT2T062_9FIRM</name>
<keyword evidence="5 6" id="KW-0472">Membrane</keyword>
<dbReference type="EMBL" id="JAOQKJ010000003">
    <property type="protein sequence ID" value="MCU6743640.1"/>
    <property type="molecule type" value="Genomic_DNA"/>
</dbReference>
<evidence type="ECO:0000313" key="7">
    <source>
        <dbReference type="EMBL" id="MCU6743640.1"/>
    </source>
</evidence>
<evidence type="ECO:0000256" key="2">
    <source>
        <dbReference type="ARBA" id="ARBA00022475"/>
    </source>
</evidence>
<dbReference type="Pfam" id="PF04347">
    <property type="entry name" value="FliO"/>
    <property type="match status" value="1"/>
</dbReference>
<organism evidence="7 8">
    <name type="scientific">Suilimivivens aceti</name>
    <dbReference type="NCBI Taxonomy" id="2981774"/>
    <lineage>
        <taxon>Bacteria</taxon>
        <taxon>Bacillati</taxon>
        <taxon>Bacillota</taxon>
        <taxon>Clostridia</taxon>
        <taxon>Lachnospirales</taxon>
        <taxon>Lachnospiraceae</taxon>
        <taxon>Suilimivivens</taxon>
    </lineage>
</organism>